<dbReference type="OrthoDB" id="9927971at2"/>
<dbReference type="EMBL" id="VFOW01000001">
    <property type="protein sequence ID" value="TQL76090.1"/>
    <property type="molecule type" value="Genomic_DNA"/>
</dbReference>
<accession>A0A543AU16</accession>
<evidence type="ECO:0000313" key="3">
    <source>
        <dbReference type="Proteomes" id="UP000317043"/>
    </source>
</evidence>
<feature type="transmembrane region" description="Helical" evidence="1">
    <location>
        <begin position="7"/>
        <end position="25"/>
    </location>
</feature>
<name>A0A543AU16_9ACTN</name>
<feature type="transmembrane region" description="Helical" evidence="1">
    <location>
        <begin position="37"/>
        <end position="57"/>
    </location>
</feature>
<keyword evidence="3" id="KW-1185">Reference proteome</keyword>
<dbReference type="RefSeq" id="WP_142036962.1">
    <property type="nucleotide sequence ID" value="NZ_JBHTGS010000001.1"/>
</dbReference>
<evidence type="ECO:0000256" key="1">
    <source>
        <dbReference type="SAM" id="Phobius"/>
    </source>
</evidence>
<comment type="caution">
    <text evidence="2">The sequence shown here is derived from an EMBL/GenBank/DDBJ whole genome shotgun (WGS) entry which is preliminary data.</text>
</comment>
<dbReference type="InParanoid" id="A0A543AU16"/>
<dbReference type="Proteomes" id="UP000317043">
    <property type="component" value="Unassembled WGS sequence"/>
</dbReference>
<dbReference type="AlphaFoldDB" id="A0A543AU16"/>
<protein>
    <submittedName>
        <fullName evidence="2">Uncharacterized protein</fullName>
    </submittedName>
</protein>
<proteinExistence type="predicted"/>
<keyword evidence="1" id="KW-0472">Membrane</keyword>
<organism evidence="2 3">
    <name type="scientific">Stackebrandtia endophytica</name>
    <dbReference type="NCBI Taxonomy" id="1496996"/>
    <lineage>
        <taxon>Bacteria</taxon>
        <taxon>Bacillati</taxon>
        <taxon>Actinomycetota</taxon>
        <taxon>Actinomycetes</taxon>
        <taxon>Glycomycetales</taxon>
        <taxon>Glycomycetaceae</taxon>
        <taxon>Stackebrandtia</taxon>
    </lineage>
</organism>
<keyword evidence="1" id="KW-1133">Transmembrane helix</keyword>
<keyword evidence="1" id="KW-0812">Transmembrane</keyword>
<reference evidence="2 3" key="1">
    <citation type="submission" date="2019-06" db="EMBL/GenBank/DDBJ databases">
        <title>Sequencing the genomes of 1000 actinobacteria strains.</title>
        <authorList>
            <person name="Klenk H.-P."/>
        </authorList>
    </citation>
    <scope>NUCLEOTIDE SEQUENCE [LARGE SCALE GENOMIC DNA]</scope>
    <source>
        <strain evidence="2 3">DSM 45928</strain>
    </source>
</reference>
<gene>
    <name evidence="2" type="ORF">FB566_1610</name>
</gene>
<sequence>MNVLVRTAIQASTLVIAGSLLMLSATREGSAERVITVISLTVGLLVAVTTIVLSRYGRQARNLIRRRRTDGSNARSVSPQEDQ</sequence>
<evidence type="ECO:0000313" key="2">
    <source>
        <dbReference type="EMBL" id="TQL76090.1"/>
    </source>
</evidence>